<dbReference type="InterPro" id="IPR042098">
    <property type="entry name" value="TauD-like_sf"/>
</dbReference>
<dbReference type="AlphaFoldDB" id="A0AAD9FQC5"/>
<comment type="caution">
    <text evidence="5">The sequence shown here is derived from an EMBL/GenBank/DDBJ whole genome shotgun (WGS) entry which is preliminary data.</text>
</comment>
<accession>A0AAD9FQC5</accession>
<dbReference type="InterPro" id="IPR050411">
    <property type="entry name" value="AlphaKG_dependent_hydroxylases"/>
</dbReference>
<dbReference type="PANTHER" id="PTHR10696:SF56">
    <property type="entry name" value="TAUD_TFDA-LIKE DOMAIN-CONTAINING PROTEIN"/>
    <property type="match status" value="1"/>
</dbReference>
<evidence type="ECO:0000256" key="1">
    <source>
        <dbReference type="ARBA" id="ARBA00023002"/>
    </source>
</evidence>
<dbReference type="InterPro" id="IPR003819">
    <property type="entry name" value="TauD/TfdA-like"/>
</dbReference>
<dbReference type="Gene3D" id="3.60.130.10">
    <property type="entry name" value="Clavaminate synthase-like"/>
    <property type="match status" value="1"/>
</dbReference>
<sequence length="422" mass="47378">MSPSILSSPSTQPGGVSKPTGPVVDQPTGILDRSVFPDGLRTSGQHSPIPALIHPYESFPKEITGPTVWKPEDYQTHPDRWTHPFSPEEIAELGQAADHFIASQAPLTAIAKELFPLPTLGPFFHKLKREIIDGRGFILFKGIPVNEWSNLKCAVAYLGLGTYFGYFLSQNAKGHILGHVQNLGEDQSKSAHPIRIYRTNKRQFFHTDSSDIVGLLCMAKAESGGESDIASTHHIFNTLQREHPDVVETFTKNNWYFDRKGEWSEGEEPYYKMPVFMLENEEDPLKRRVYARYDPMGVTTLARYNQGPEAIIPPLSAEQKHAIEVFEETAGRLALHMVLNPGDIQLLANSHVFHARTAYTDWPQGAVDEQGRPRKQRQLMRLWLATPEDEGGWKLPFADSKEKKRGGVQRDDTPPHCPLGAE</sequence>
<keyword evidence="6" id="KW-1185">Reference proteome</keyword>
<evidence type="ECO:0000259" key="4">
    <source>
        <dbReference type="Pfam" id="PF02668"/>
    </source>
</evidence>
<dbReference type="GO" id="GO:0016491">
    <property type="term" value="F:oxidoreductase activity"/>
    <property type="evidence" value="ECO:0007669"/>
    <property type="project" value="UniProtKB-KW"/>
</dbReference>
<dbReference type="SUPFAM" id="SSF51197">
    <property type="entry name" value="Clavaminate synthase-like"/>
    <property type="match status" value="1"/>
</dbReference>
<name>A0AAD9FQC5_PAPLA</name>
<evidence type="ECO:0000256" key="2">
    <source>
        <dbReference type="ARBA" id="ARBA00023194"/>
    </source>
</evidence>
<proteinExistence type="predicted"/>
<dbReference type="EMBL" id="JAODAN010000009">
    <property type="protein sequence ID" value="KAK1922317.1"/>
    <property type="molecule type" value="Genomic_DNA"/>
</dbReference>
<protein>
    <recommendedName>
        <fullName evidence="4">TauD/TfdA-like domain-containing protein</fullName>
    </recommendedName>
</protein>
<gene>
    <name evidence="5" type="ORF">DB88DRAFT_497847</name>
</gene>
<evidence type="ECO:0000313" key="6">
    <source>
        <dbReference type="Proteomes" id="UP001182556"/>
    </source>
</evidence>
<evidence type="ECO:0000313" key="5">
    <source>
        <dbReference type="EMBL" id="KAK1922317.1"/>
    </source>
</evidence>
<dbReference type="GO" id="GO:0017000">
    <property type="term" value="P:antibiotic biosynthetic process"/>
    <property type="evidence" value="ECO:0007669"/>
    <property type="project" value="UniProtKB-KW"/>
</dbReference>
<dbReference type="Proteomes" id="UP001182556">
    <property type="component" value="Unassembled WGS sequence"/>
</dbReference>
<organism evidence="5 6">
    <name type="scientific">Papiliotrema laurentii</name>
    <name type="common">Cryptococcus laurentii</name>
    <dbReference type="NCBI Taxonomy" id="5418"/>
    <lineage>
        <taxon>Eukaryota</taxon>
        <taxon>Fungi</taxon>
        <taxon>Dikarya</taxon>
        <taxon>Basidiomycota</taxon>
        <taxon>Agaricomycotina</taxon>
        <taxon>Tremellomycetes</taxon>
        <taxon>Tremellales</taxon>
        <taxon>Rhynchogastremaceae</taxon>
        <taxon>Papiliotrema</taxon>
    </lineage>
</organism>
<dbReference type="Pfam" id="PF02668">
    <property type="entry name" value="TauD"/>
    <property type="match status" value="1"/>
</dbReference>
<feature type="region of interest" description="Disordered" evidence="3">
    <location>
        <begin position="390"/>
        <end position="422"/>
    </location>
</feature>
<evidence type="ECO:0000256" key="3">
    <source>
        <dbReference type="SAM" id="MobiDB-lite"/>
    </source>
</evidence>
<feature type="domain" description="TauD/TfdA-like" evidence="4">
    <location>
        <begin position="105"/>
        <end position="364"/>
    </location>
</feature>
<keyword evidence="1" id="KW-0560">Oxidoreductase</keyword>
<feature type="region of interest" description="Disordered" evidence="3">
    <location>
        <begin position="1"/>
        <end position="41"/>
    </location>
</feature>
<dbReference type="PANTHER" id="PTHR10696">
    <property type="entry name" value="GAMMA-BUTYROBETAINE HYDROXYLASE-RELATED"/>
    <property type="match status" value="1"/>
</dbReference>
<keyword evidence="2" id="KW-0045">Antibiotic biosynthesis</keyword>
<feature type="compositionally biased region" description="Polar residues" evidence="3">
    <location>
        <begin position="1"/>
        <end position="14"/>
    </location>
</feature>
<reference evidence="5" key="1">
    <citation type="submission" date="2023-02" db="EMBL/GenBank/DDBJ databases">
        <title>Identification and recombinant expression of a fungal hydrolase from Papiliotrema laurentii that hydrolyzes apple cutin and clears colloidal polyester polyurethane.</title>
        <authorList>
            <consortium name="DOE Joint Genome Institute"/>
            <person name="Roman V.A."/>
            <person name="Bojanowski C."/>
            <person name="Crable B.R."/>
            <person name="Wagner D.N."/>
            <person name="Hung C.S."/>
            <person name="Nadeau L.J."/>
            <person name="Schratz L."/>
            <person name="Haridas S."/>
            <person name="Pangilinan J."/>
            <person name="Lipzen A."/>
            <person name="Na H."/>
            <person name="Yan M."/>
            <person name="Ng V."/>
            <person name="Grigoriev I.V."/>
            <person name="Spatafora J.W."/>
            <person name="Barlow D."/>
            <person name="Biffinger J."/>
            <person name="Kelley-Loughnane N."/>
            <person name="Varaljay V.A."/>
            <person name="Crookes-Goodson W.J."/>
        </authorList>
    </citation>
    <scope>NUCLEOTIDE SEQUENCE</scope>
    <source>
        <strain evidence="5">5307AH</strain>
    </source>
</reference>